<dbReference type="Proteomes" id="UP001501734">
    <property type="component" value="Unassembled WGS sequence"/>
</dbReference>
<keyword evidence="3" id="KW-0813">Transport</keyword>
<reference evidence="10" key="1">
    <citation type="journal article" date="2019" name="Int. J. Syst. Evol. Microbiol.">
        <title>The Global Catalogue of Microorganisms (GCM) 10K type strain sequencing project: providing services to taxonomists for standard genome sequencing and annotation.</title>
        <authorList>
            <consortium name="The Broad Institute Genomics Platform"/>
            <consortium name="The Broad Institute Genome Sequencing Center for Infectious Disease"/>
            <person name="Wu L."/>
            <person name="Ma J."/>
        </authorList>
    </citation>
    <scope>NUCLEOTIDE SEQUENCE [LARGE SCALE GENOMIC DNA]</scope>
    <source>
        <strain evidence="10">JCM 17250</strain>
    </source>
</reference>
<comment type="subcellular location">
    <subcellularLocation>
        <location evidence="1">Membrane</location>
        <topology evidence="1">Multi-pass membrane protein</topology>
    </subcellularLocation>
</comment>
<evidence type="ECO:0000256" key="4">
    <source>
        <dbReference type="ARBA" id="ARBA00022692"/>
    </source>
</evidence>
<feature type="transmembrane region" description="Helical" evidence="8">
    <location>
        <begin position="397"/>
        <end position="421"/>
    </location>
</feature>
<comment type="caution">
    <text evidence="9">The sequence shown here is derived from an EMBL/GenBank/DDBJ whole genome shotgun (WGS) entry which is preliminary data.</text>
</comment>
<evidence type="ECO:0000256" key="2">
    <source>
        <dbReference type="ARBA" id="ARBA00009904"/>
    </source>
</evidence>
<keyword evidence="5 8" id="KW-1133">Transmembrane helix</keyword>
<keyword evidence="10" id="KW-1185">Reference proteome</keyword>
<feature type="transmembrane region" description="Helical" evidence="8">
    <location>
        <begin position="572"/>
        <end position="592"/>
    </location>
</feature>
<evidence type="ECO:0000256" key="3">
    <source>
        <dbReference type="ARBA" id="ARBA00022448"/>
    </source>
</evidence>
<evidence type="ECO:0000256" key="8">
    <source>
        <dbReference type="SAM" id="Phobius"/>
    </source>
</evidence>
<evidence type="ECO:0000256" key="6">
    <source>
        <dbReference type="ARBA" id="ARBA00023065"/>
    </source>
</evidence>
<dbReference type="Pfam" id="PF01496">
    <property type="entry name" value="V_ATPase_I"/>
    <property type="match status" value="1"/>
</dbReference>
<proteinExistence type="inferred from homology"/>
<dbReference type="EMBL" id="BAABDL010000002">
    <property type="protein sequence ID" value="GAA4056749.1"/>
    <property type="molecule type" value="Genomic_DNA"/>
</dbReference>
<feature type="transmembrane region" description="Helical" evidence="8">
    <location>
        <begin position="604"/>
        <end position="626"/>
    </location>
</feature>
<evidence type="ECO:0000256" key="1">
    <source>
        <dbReference type="ARBA" id="ARBA00004141"/>
    </source>
</evidence>
<evidence type="ECO:0000256" key="7">
    <source>
        <dbReference type="ARBA" id="ARBA00023136"/>
    </source>
</evidence>
<comment type="similarity">
    <text evidence="2">Belongs to the V-ATPase 116 kDa subunit family.</text>
</comment>
<protein>
    <submittedName>
        <fullName evidence="9">V-type ATPase 116kDa subunit family protein</fullName>
    </submittedName>
</protein>
<feature type="transmembrane region" description="Helical" evidence="8">
    <location>
        <begin position="359"/>
        <end position="390"/>
    </location>
</feature>
<name>A0ABP7V0J4_9BACI</name>
<evidence type="ECO:0000313" key="10">
    <source>
        <dbReference type="Proteomes" id="UP001501734"/>
    </source>
</evidence>
<sequence length="652" mass="74440">MIKDMKFVTIMGLQDDIDRMVDVYLSKYEIHFENALTELYGSKSLRPYTSPNPYAPYLERVNKLWGYVREKDKEKSQLVIDTPSMEMLKVSIEQMENHLDPYLEKEQELRGFKAQKEASLEMIDLYEGVDYPIERILAMDHIRFRFGRFTHSNYEKFKKYVLDRFTSIFIEGSQDEDYTYGVYFTPQQSLERVDALYISMNWERIFVPQEEEYFGTPKEIIARLSETIKSIDTEIAENDTVIEEMIRPYASEIFSAKQRLEVLSENFSVRKYAALTHDEFLQKETQYLLMGWMDAEDAEQLIEETDGDPDIVAILEDDNNPPGGGTPPTKIKNAAIFRPFEMFIKMYGVPNYREFDPTWLVALTYSLLFGVMFGDVGQGALLALGGYFIYKKKKADLGGIIALAGVFATFFGFMYGSVFGFENVFDTIWLHPMTAMTELPFIGTMNTVFVVAIAFGMFLILTTLIINIVSEIKTHETKAVLFDRNGVAGLIFYAALVTVIVLFMTGNPLPAGIVLAIVFGFPLIMMAFKEPILAMMERKQIEGSEGPVMFAVQAFFEIFEILLSYFSNTLSFVRVGAFAMSHAAMMQVVLMLSGATEGSSINWLVIIFGNLIVIALEGLVVGIQVLRLEFYEIFSHFYKGDGRPFENHVTKN</sequence>
<keyword evidence="6" id="KW-0406">Ion transport</keyword>
<dbReference type="RefSeq" id="WP_344909199.1">
    <property type="nucleotide sequence ID" value="NZ_BAABDL010000002.1"/>
</dbReference>
<feature type="transmembrane region" description="Helical" evidence="8">
    <location>
        <begin position="511"/>
        <end position="528"/>
    </location>
</feature>
<evidence type="ECO:0000256" key="5">
    <source>
        <dbReference type="ARBA" id="ARBA00022989"/>
    </source>
</evidence>
<accession>A0ABP7V0J4</accession>
<keyword evidence="4 8" id="KW-0812">Transmembrane</keyword>
<gene>
    <name evidence="9" type="ORF">GCM10022410_00200</name>
</gene>
<dbReference type="InterPro" id="IPR002490">
    <property type="entry name" value="V-ATPase_116kDa_su"/>
</dbReference>
<keyword evidence="7 8" id="KW-0472">Membrane</keyword>
<dbReference type="PANTHER" id="PTHR11629">
    <property type="entry name" value="VACUOLAR PROTON ATPASES"/>
    <property type="match status" value="1"/>
</dbReference>
<dbReference type="PANTHER" id="PTHR11629:SF63">
    <property type="entry name" value="V-TYPE PROTON ATPASE SUBUNIT A"/>
    <property type="match status" value="1"/>
</dbReference>
<evidence type="ECO:0000313" key="9">
    <source>
        <dbReference type="EMBL" id="GAA4056749.1"/>
    </source>
</evidence>
<organism evidence="9 10">
    <name type="scientific">Amphibacillus indicireducens</name>
    <dbReference type="NCBI Taxonomy" id="1076330"/>
    <lineage>
        <taxon>Bacteria</taxon>
        <taxon>Bacillati</taxon>
        <taxon>Bacillota</taxon>
        <taxon>Bacilli</taxon>
        <taxon>Bacillales</taxon>
        <taxon>Bacillaceae</taxon>
        <taxon>Amphibacillus</taxon>
    </lineage>
</organism>
<feature type="transmembrane region" description="Helical" evidence="8">
    <location>
        <begin position="441"/>
        <end position="466"/>
    </location>
</feature>
<feature type="transmembrane region" description="Helical" evidence="8">
    <location>
        <begin position="487"/>
        <end position="505"/>
    </location>
</feature>